<comment type="caution">
    <text evidence="3">The sequence shown here is derived from an EMBL/GenBank/DDBJ whole genome shotgun (WGS) entry which is preliminary data.</text>
</comment>
<protein>
    <recommendedName>
        <fullName evidence="2">BTB domain-containing protein</fullName>
    </recommendedName>
</protein>
<dbReference type="PROSITE" id="PS50097">
    <property type="entry name" value="BTB"/>
    <property type="match status" value="1"/>
</dbReference>
<dbReference type="AlphaFoldDB" id="A0A9P8G5E3"/>
<dbReference type="Pfam" id="PF00651">
    <property type="entry name" value="BTB"/>
    <property type="match status" value="1"/>
</dbReference>
<evidence type="ECO:0000313" key="4">
    <source>
        <dbReference type="Proteomes" id="UP000729357"/>
    </source>
</evidence>
<accession>A0A9P8G5E3</accession>
<dbReference type="EMBL" id="JAHFXS010000069">
    <property type="protein sequence ID" value="KAG9989681.1"/>
    <property type="molecule type" value="Genomic_DNA"/>
</dbReference>
<evidence type="ECO:0000313" key="3">
    <source>
        <dbReference type="EMBL" id="KAG9989681.1"/>
    </source>
</evidence>
<dbReference type="InterPro" id="IPR000210">
    <property type="entry name" value="BTB/POZ_dom"/>
</dbReference>
<feature type="domain" description="BTB" evidence="2">
    <location>
        <begin position="77"/>
        <end position="146"/>
    </location>
</feature>
<gene>
    <name evidence="3" type="ORF">KCU98_g1704</name>
</gene>
<dbReference type="PANTHER" id="PTHR47843">
    <property type="entry name" value="BTB DOMAIN-CONTAINING PROTEIN-RELATED"/>
    <property type="match status" value="1"/>
</dbReference>
<name>A0A9P8G5E3_AURME</name>
<dbReference type="CDD" id="cd18186">
    <property type="entry name" value="BTB_POZ_ZBTB_KLHL-like"/>
    <property type="match status" value="1"/>
</dbReference>
<dbReference type="Gene3D" id="3.30.710.10">
    <property type="entry name" value="Potassium Channel Kv1.1, Chain A"/>
    <property type="match status" value="1"/>
</dbReference>
<proteinExistence type="predicted"/>
<feature type="non-terminal residue" evidence="3">
    <location>
        <position position="285"/>
    </location>
</feature>
<feature type="region of interest" description="Disordered" evidence="1">
    <location>
        <begin position="29"/>
        <end position="58"/>
    </location>
</feature>
<reference evidence="3" key="1">
    <citation type="journal article" date="2021" name="J Fungi (Basel)">
        <title>Virulence traits and population genomics of the black yeast Aureobasidium melanogenum.</title>
        <authorList>
            <person name="Cernosa A."/>
            <person name="Sun X."/>
            <person name="Gostincar C."/>
            <person name="Fang C."/>
            <person name="Gunde-Cimerman N."/>
            <person name="Song Z."/>
        </authorList>
    </citation>
    <scope>NUCLEOTIDE SEQUENCE</scope>
    <source>
        <strain evidence="3">EXF-9298</strain>
    </source>
</reference>
<dbReference type="Proteomes" id="UP000729357">
    <property type="component" value="Unassembled WGS sequence"/>
</dbReference>
<keyword evidence="4" id="KW-1185">Reference proteome</keyword>
<evidence type="ECO:0000259" key="2">
    <source>
        <dbReference type="PROSITE" id="PS50097"/>
    </source>
</evidence>
<dbReference type="SUPFAM" id="SSF54695">
    <property type="entry name" value="POZ domain"/>
    <property type="match status" value="1"/>
</dbReference>
<feature type="compositionally biased region" description="Low complexity" evidence="1">
    <location>
        <begin position="44"/>
        <end position="58"/>
    </location>
</feature>
<organism evidence="3 4">
    <name type="scientific">Aureobasidium melanogenum</name>
    <name type="common">Aureobasidium pullulans var. melanogenum</name>
    <dbReference type="NCBI Taxonomy" id="46634"/>
    <lineage>
        <taxon>Eukaryota</taxon>
        <taxon>Fungi</taxon>
        <taxon>Dikarya</taxon>
        <taxon>Ascomycota</taxon>
        <taxon>Pezizomycotina</taxon>
        <taxon>Dothideomycetes</taxon>
        <taxon>Dothideomycetidae</taxon>
        <taxon>Dothideales</taxon>
        <taxon>Saccotheciaceae</taxon>
        <taxon>Aureobasidium</taxon>
    </lineage>
</organism>
<dbReference type="SMART" id="SM00225">
    <property type="entry name" value="BTB"/>
    <property type="match status" value="1"/>
</dbReference>
<reference evidence="3" key="2">
    <citation type="submission" date="2021-08" db="EMBL/GenBank/DDBJ databases">
        <authorList>
            <person name="Gostincar C."/>
            <person name="Sun X."/>
            <person name="Song Z."/>
            <person name="Gunde-Cimerman N."/>
        </authorList>
    </citation>
    <scope>NUCLEOTIDE SEQUENCE</scope>
    <source>
        <strain evidence="3">EXF-9298</strain>
    </source>
</reference>
<dbReference type="InterPro" id="IPR011333">
    <property type="entry name" value="SKP1/BTB/POZ_sf"/>
</dbReference>
<dbReference type="PANTHER" id="PTHR47843:SF2">
    <property type="entry name" value="BTB DOMAIN-CONTAINING PROTEIN"/>
    <property type="match status" value="1"/>
</dbReference>
<evidence type="ECO:0000256" key="1">
    <source>
        <dbReference type="SAM" id="MobiDB-lite"/>
    </source>
</evidence>
<sequence>MVSPDDWLTDLMNAPDPQANLLQVQLITDDEKDETTMSSHTSEQENTSSSVSQTSQQPVSRAVTILSKRPPGACYQTLVTIEVGSEKKKFVIHKDLLTFYSDFFRGAFNGCFMEAAEGKLSLPDVEVGIFDIFNQFLYTGCLADGQGHTLRSIRLVKLWLFGDRFIVPCLQNSAIDALGKRFGIKHSLPTSFTKLVWENTLPSAPLRKYMLDTVVHTADVEVILSSGHEEYWTHEALVDLAKALFNEQVVGDVEYAEQDPDSEFPSMPKRDKCYYHVHAEGEKCE</sequence>